<gene>
    <name evidence="2" type="ORF">NC653_009798</name>
</gene>
<organism evidence="2 3">
    <name type="scientific">Populus alba x Populus x berolinensis</name>
    <dbReference type="NCBI Taxonomy" id="444605"/>
    <lineage>
        <taxon>Eukaryota</taxon>
        <taxon>Viridiplantae</taxon>
        <taxon>Streptophyta</taxon>
        <taxon>Embryophyta</taxon>
        <taxon>Tracheophyta</taxon>
        <taxon>Spermatophyta</taxon>
        <taxon>Magnoliopsida</taxon>
        <taxon>eudicotyledons</taxon>
        <taxon>Gunneridae</taxon>
        <taxon>Pentapetalae</taxon>
        <taxon>rosids</taxon>
        <taxon>fabids</taxon>
        <taxon>Malpighiales</taxon>
        <taxon>Salicaceae</taxon>
        <taxon>Saliceae</taxon>
        <taxon>Populus</taxon>
    </lineage>
</organism>
<dbReference type="SUPFAM" id="SSF52058">
    <property type="entry name" value="L domain-like"/>
    <property type="match status" value="1"/>
</dbReference>
<dbReference type="Pfam" id="PF25019">
    <property type="entry name" value="LRR_R13L1-DRL21"/>
    <property type="match status" value="1"/>
</dbReference>
<dbReference type="InterPro" id="IPR056789">
    <property type="entry name" value="LRR_R13L1-DRL21"/>
</dbReference>
<name>A0AAD6RAC4_9ROSI</name>
<dbReference type="EMBL" id="JAQIZT010000003">
    <property type="protein sequence ID" value="KAJ7005088.1"/>
    <property type="molecule type" value="Genomic_DNA"/>
</dbReference>
<protein>
    <submittedName>
        <fullName evidence="2">Disease resistance protein</fullName>
    </submittedName>
</protein>
<feature type="domain" description="R13L1/DRL21-like LRR repeat region" evidence="1">
    <location>
        <begin position="40"/>
        <end position="155"/>
    </location>
</feature>
<evidence type="ECO:0000313" key="3">
    <source>
        <dbReference type="Proteomes" id="UP001164929"/>
    </source>
</evidence>
<dbReference type="AlphaFoldDB" id="A0AAD6RAC4"/>
<dbReference type="PANTHER" id="PTHR47186">
    <property type="entry name" value="LEUCINE-RICH REPEAT-CONTAINING PROTEIN 57"/>
    <property type="match status" value="1"/>
</dbReference>
<keyword evidence="3" id="KW-1185">Reference proteome</keyword>
<dbReference type="PANTHER" id="PTHR47186:SF28">
    <property type="entry name" value="TIR-NBS-LRR TYPE DISEASE RESISTANCE-LIKE PROTEIN"/>
    <property type="match status" value="1"/>
</dbReference>
<dbReference type="InterPro" id="IPR032675">
    <property type="entry name" value="LRR_dom_sf"/>
</dbReference>
<dbReference type="Proteomes" id="UP001164929">
    <property type="component" value="Chromosome 3"/>
</dbReference>
<reference evidence="2" key="1">
    <citation type="journal article" date="2023" name="Mol. Ecol. Resour.">
        <title>Chromosome-level genome assembly of a triploid poplar Populus alba 'Berolinensis'.</title>
        <authorList>
            <person name="Chen S."/>
            <person name="Yu Y."/>
            <person name="Wang X."/>
            <person name="Wang S."/>
            <person name="Zhang T."/>
            <person name="Zhou Y."/>
            <person name="He R."/>
            <person name="Meng N."/>
            <person name="Wang Y."/>
            <person name="Liu W."/>
            <person name="Liu Z."/>
            <person name="Liu J."/>
            <person name="Guo Q."/>
            <person name="Huang H."/>
            <person name="Sederoff R.R."/>
            <person name="Wang G."/>
            <person name="Qu G."/>
            <person name="Chen S."/>
        </authorList>
    </citation>
    <scope>NUCLEOTIDE SEQUENCE</scope>
    <source>
        <strain evidence="2">SC-2020</strain>
    </source>
</reference>
<evidence type="ECO:0000259" key="1">
    <source>
        <dbReference type="Pfam" id="PF25019"/>
    </source>
</evidence>
<accession>A0AAD6RAC4</accession>
<comment type="caution">
    <text evidence="2">The sequence shown here is derived from an EMBL/GenBank/DDBJ whole genome shotgun (WGS) entry which is preliminary data.</text>
</comment>
<sequence length="306" mass="34909">MNYLLRMGTSKARFNNTDQFHFFSLVAKRFQCPLKNGCGIEELGELQHLRGKLCGRNLQNVTDASDALEVVLKGNEHLKKLELSWNDSLQEQRLEIECFPLELFPKLGFLSISKFPSLVSFNKEGSPKLTELYFSFCLNLKSLPERMHSLVNFKILGSCPEVESFPIEVFSSNKLQTLYVIGCKKLIASRMQWDLQNLPSLSYFTFGRYNDLESFPEETLLPSTLKSLTIRSLPQLKSLDFKVLRLPTSLRELTIYGCPQLQSMPEEGLPSSLSSLVIGRCPLLEKKVYKGYRGAKIGTRFLNFPK</sequence>
<proteinExistence type="predicted"/>
<dbReference type="Gene3D" id="3.80.10.10">
    <property type="entry name" value="Ribonuclease Inhibitor"/>
    <property type="match status" value="2"/>
</dbReference>
<evidence type="ECO:0000313" key="2">
    <source>
        <dbReference type="EMBL" id="KAJ7005088.1"/>
    </source>
</evidence>